<proteinExistence type="predicted"/>
<protein>
    <recommendedName>
        <fullName evidence="4">YrhK-like protein</fullName>
    </recommendedName>
</protein>
<feature type="transmembrane region" description="Helical" evidence="1">
    <location>
        <begin position="20"/>
        <end position="39"/>
    </location>
</feature>
<dbReference type="AlphaFoldDB" id="A0A1N7DFZ6"/>
<reference evidence="3" key="1">
    <citation type="submission" date="2017-01" db="EMBL/GenBank/DDBJ databases">
        <authorList>
            <person name="Varghese N."/>
            <person name="Submissions S."/>
        </authorList>
    </citation>
    <scope>NUCLEOTIDE SEQUENCE [LARGE SCALE GENOMIC DNA]</scope>
    <source>
        <strain evidence="3">CGMCC 1.7737</strain>
    </source>
</reference>
<keyword evidence="1" id="KW-0812">Transmembrane</keyword>
<evidence type="ECO:0000256" key="1">
    <source>
        <dbReference type="SAM" id="Phobius"/>
    </source>
</evidence>
<accession>A0A1N7DFZ6</accession>
<feature type="transmembrane region" description="Helical" evidence="1">
    <location>
        <begin position="45"/>
        <end position="70"/>
    </location>
</feature>
<evidence type="ECO:0008006" key="4">
    <source>
        <dbReference type="Google" id="ProtNLM"/>
    </source>
</evidence>
<dbReference type="EMBL" id="FTNO01000004">
    <property type="protein sequence ID" value="SIR74665.1"/>
    <property type="molecule type" value="Genomic_DNA"/>
</dbReference>
<evidence type="ECO:0000313" key="2">
    <source>
        <dbReference type="EMBL" id="SIR74665.1"/>
    </source>
</evidence>
<name>A0A1N7DFZ6_9EURY</name>
<organism evidence="2 3">
    <name type="scientific">Haladaptatus litoreus</name>
    <dbReference type="NCBI Taxonomy" id="553468"/>
    <lineage>
        <taxon>Archaea</taxon>
        <taxon>Methanobacteriati</taxon>
        <taxon>Methanobacteriota</taxon>
        <taxon>Stenosarchaea group</taxon>
        <taxon>Halobacteria</taxon>
        <taxon>Halobacteriales</taxon>
        <taxon>Haladaptataceae</taxon>
        <taxon>Haladaptatus</taxon>
    </lineage>
</organism>
<evidence type="ECO:0000313" key="3">
    <source>
        <dbReference type="Proteomes" id="UP000186914"/>
    </source>
</evidence>
<gene>
    <name evidence="2" type="ORF">SAMN05421858_3586</name>
</gene>
<dbReference type="Proteomes" id="UP000186914">
    <property type="component" value="Unassembled WGS sequence"/>
</dbReference>
<keyword evidence="3" id="KW-1185">Reference proteome</keyword>
<sequence length="73" mass="8362">MSKQFSKSLFEYICDYEAQLKTVFYFSFAVLMFSLFSLLKLEPGTATYIVTVFNIVGLSVLSLFSGFVVFKCR</sequence>
<keyword evidence="1" id="KW-0472">Membrane</keyword>
<keyword evidence="1" id="KW-1133">Transmembrane helix</keyword>